<reference evidence="1" key="1">
    <citation type="submission" date="2013-07" db="EMBL/GenBank/DDBJ databases">
        <title>The genome of Eucalyptus grandis.</title>
        <authorList>
            <person name="Schmutz J."/>
            <person name="Hayes R."/>
            <person name="Myburg A."/>
            <person name="Tuskan G."/>
            <person name="Grattapaglia D."/>
            <person name="Rokhsar D.S."/>
        </authorList>
    </citation>
    <scope>NUCLEOTIDE SEQUENCE</scope>
    <source>
        <tissue evidence="1">Leaf extractions</tissue>
    </source>
</reference>
<evidence type="ECO:0000313" key="1">
    <source>
        <dbReference type="EMBL" id="KCW80733.1"/>
    </source>
</evidence>
<proteinExistence type="predicted"/>
<sequence>MNPLPHRSMRFNVPMSMEVTLMNMLREPPPHARYFGKWILKRATTRVTLRHHCSTKTTFKMVFYSIFLSEKPIKSPFSTRVIPSP</sequence>
<dbReference type="EMBL" id="KK198755">
    <property type="protein sequence ID" value="KCW80733.1"/>
    <property type="molecule type" value="Genomic_DNA"/>
</dbReference>
<dbReference type="Gramene" id="KCW80733">
    <property type="protein sequence ID" value="KCW80733"/>
    <property type="gene ID" value="EUGRSUZ_C02130"/>
</dbReference>
<dbReference type="InParanoid" id="A0A059CQH9"/>
<name>A0A059CQH9_EUCGR</name>
<gene>
    <name evidence="1" type="ORF">EUGRSUZ_C02130</name>
</gene>
<dbReference type="AlphaFoldDB" id="A0A059CQH9"/>
<protein>
    <submittedName>
        <fullName evidence="1">Uncharacterized protein</fullName>
    </submittedName>
</protein>
<organism evidence="1">
    <name type="scientific">Eucalyptus grandis</name>
    <name type="common">Flooded gum</name>
    <dbReference type="NCBI Taxonomy" id="71139"/>
    <lineage>
        <taxon>Eukaryota</taxon>
        <taxon>Viridiplantae</taxon>
        <taxon>Streptophyta</taxon>
        <taxon>Embryophyta</taxon>
        <taxon>Tracheophyta</taxon>
        <taxon>Spermatophyta</taxon>
        <taxon>Magnoliopsida</taxon>
        <taxon>eudicotyledons</taxon>
        <taxon>Gunneridae</taxon>
        <taxon>Pentapetalae</taxon>
        <taxon>rosids</taxon>
        <taxon>malvids</taxon>
        <taxon>Myrtales</taxon>
        <taxon>Myrtaceae</taxon>
        <taxon>Myrtoideae</taxon>
        <taxon>Eucalypteae</taxon>
        <taxon>Eucalyptus</taxon>
    </lineage>
</organism>
<accession>A0A059CQH9</accession>